<organism evidence="9 10">
    <name type="scientific">Leptospira inadai serovar Lyme</name>
    <dbReference type="NCBI Taxonomy" id="293084"/>
    <lineage>
        <taxon>Bacteria</taxon>
        <taxon>Pseudomonadati</taxon>
        <taxon>Spirochaetota</taxon>
        <taxon>Spirochaetia</taxon>
        <taxon>Leptospirales</taxon>
        <taxon>Leptospiraceae</taxon>
        <taxon>Leptospira</taxon>
    </lineage>
</organism>
<keyword evidence="4 7" id="KW-0560">Oxidoreductase</keyword>
<keyword evidence="8" id="KW-0472">Membrane</keyword>
<evidence type="ECO:0000256" key="5">
    <source>
        <dbReference type="ARBA" id="ARBA00023004"/>
    </source>
</evidence>
<evidence type="ECO:0000256" key="7">
    <source>
        <dbReference type="RuleBase" id="RU000461"/>
    </source>
</evidence>
<comment type="caution">
    <text evidence="9">The sequence shown here is derived from an EMBL/GenBank/DDBJ whole genome shotgun (WGS) entry which is preliminary data.</text>
</comment>
<keyword evidence="6 7" id="KW-0503">Monooxygenase</keyword>
<evidence type="ECO:0000256" key="4">
    <source>
        <dbReference type="ARBA" id="ARBA00023002"/>
    </source>
</evidence>
<dbReference type="PANTHER" id="PTHR24291">
    <property type="entry name" value="CYTOCHROME P450 FAMILY 4"/>
    <property type="match status" value="1"/>
</dbReference>
<comment type="similarity">
    <text evidence="1 7">Belongs to the cytochrome P450 family.</text>
</comment>
<name>A0ABX4YEE1_9LEPT</name>
<dbReference type="PRINTS" id="PR00385">
    <property type="entry name" value="P450"/>
</dbReference>
<evidence type="ECO:0000313" key="9">
    <source>
        <dbReference type="EMBL" id="PNV73081.1"/>
    </source>
</evidence>
<dbReference type="CDD" id="cd20620">
    <property type="entry name" value="CYP132-like"/>
    <property type="match status" value="1"/>
</dbReference>
<dbReference type="EMBL" id="MCRM02000025">
    <property type="protein sequence ID" value="PNV73081.1"/>
    <property type="molecule type" value="Genomic_DNA"/>
</dbReference>
<sequence length="452" mass="52153">MSLKETNPSRPVPNLPPGTFGFPALRYLPFLSRDTIGFFRMLHAKYGNTVRFGIRKIVIYLITQPEDIKRVLQENNQNYHKGVFYKELGRILGRGLLTSEEEFWKKQRKLIQPAFHRQRIAEFVEVMANETNKMLETWKPKSSIDVSKEMMHLTFAIVGRTLFKTEVTSYANRIESALTIALEITTKRIKKLIPPPIHWPTPGNIKLKKAVQEMHSIVDELIEERKKTPSDDIISMLLEVKDEETGDRMSETQVRDEAITLLLAGHETTANALAWAFYLLTQNPDAYEKIRRESINVLGDRNPTLDDVQNLTYTRKVLDETLRLYPPAWTIERRSMGWDTLGGYDVPPGTNVSICIFNLHRNPDFWEDPDKFDPDRFDEERSKDRPKNAYIPFGGGPRVCIGNIFAITEAVLVLALVCRKFKFRLRTEKPVVLEPLVTLRPKYGIHLDLVST</sequence>
<keyword evidence="10" id="KW-1185">Reference proteome</keyword>
<dbReference type="InterPro" id="IPR017972">
    <property type="entry name" value="Cyt_P450_CS"/>
</dbReference>
<evidence type="ECO:0000256" key="1">
    <source>
        <dbReference type="ARBA" id="ARBA00010617"/>
    </source>
</evidence>
<dbReference type="PRINTS" id="PR00463">
    <property type="entry name" value="EP450I"/>
</dbReference>
<keyword evidence="5 7" id="KW-0408">Iron</keyword>
<dbReference type="InterPro" id="IPR050196">
    <property type="entry name" value="Cytochrome_P450_Monoox"/>
</dbReference>
<dbReference type="PANTHER" id="PTHR24291:SF50">
    <property type="entry name" value="BIFUNCTIONAL ALBAFLAVENONE MONOOXYGENASE_TERPENE SYNTHASE"/>
    <property type="match status" value="1"/>
</dbReference>
<evidence type="ECO:0000313" key="10">
    <source>
        <dbReference type="Proteomes" id="UP000094669"/>
    </source>
</evidence>
<gene>
    <name evidence="9" type="ORF">BES34_017885</name>
</gene>
<evidence type="ECO:0000256" key="8">
    <source>
        <dbReference type="SAM" id="Phobius"/>
    </source>
</evidence>
<dbReference type="Proteomes" id="UP000094669">
    <property type="component" value="Unassembled WGS sequence"/>
</dbReference>
<evidence type="ECO:0000256" key="6">
    <source>
        <dbReference type="ARBA" id="ARBA00023033"/>
    </source>
</evidence>
<keyword evidence="3 7" id="KW-0479">Metal-binding</keyword>
<evidence type="ECO:0000256" key="3">
    <source>
        <dbReference type="ARBA" id="ARBA00022723"/>
    </source>
</evidence>
<keyword evidence="8" id="KW-1133">Transmembrane helix</keyword>
<keyword evidence="8" id="KW-0812">Transmembrane</keyword>
<protein>
    <submittedName>
        <fullName evidence="9">Cytochrome P450</fullName>
    </submittedName>
</protein>
<dbReference type="Pfam" id="PF00067">
    <property type="entry name" value="p450"/>
    <property type="match status" value="1"/>
</dbReference>
<accession>A0ABX4YEE1</accession>
<dbReference type="InterPro" id="IPR036396">
    <property type="entry name" value="Cyt_P450_sf"/>
</dbReference>
<evidence type="ECO:0000256" key="2">
    <source>
        <dbReference type="ARBA" id="ARBA00022617"/>
    </source>
</evidence>
<feature type="transmembrane region" description="Helical" evidence="8">
    <location>
        <begin position="401"/>
        <end position="418"/>
    </location>
</feature>
<dbReference type="InterPro" id="IPR001128">
    <property type="entry name" value="Cyt_P450"/>
</dbReference>
<reference evidence="9" key="1">
    <citation type="submission" date="2018-01" db="EMBL/GenBank/DDBJ databases">
        <title>Genomic characterization of Leptospira inadai serogroup Lyme isolated from captured rat in Brazil and comparative analysis with human reference strain.</title>
        <authorList>
            <person name="Moreno L.Z."/>
            <person name="Loureiro A.P."/>
            <person name="Miraglia F."/>
            <person name="Kremer F.S."/>
            <person name="Eslabao M.R."/>
            <person name="Dellagostin O.A."/>
            <person name="Lilenbaum W."/>
            <person name="Moreno A.M."/>
        </authorList>
    </citation>
    <scope>NUCLEOTIDE SEQUENCE [LARGE SCALE GENOMIC DNA]</scope>
    <source>
        <strain evidence="9">M34/99</strain>
    </source>
</reference>
<dbReference type="Gene3D" id="1.10.630.10">
    <property type="entry name" value="Cytochrome P450"/>
    <property type="match status" value="1"/>
</dbReference>
<dbReference type="PROSITE" id="PS00086">
    <property type="entry name" value="CYTOCHROME_P450"/>
    <property type="match status" value="1"/>
</dbReference>
<dbReference type="InterPro" id="IPR002401">
    <property type="entry name" value="Cyt_P450_E_grp-I"/>
</dbReference>
<proteinExistence type="inferred from homology"/>
<dbReference type="SUPFAM" id="SSF48264">
    <property type="entry name" value="Cytochrome P450"/>
    <property type="match status" value="1"/>
</dbReference>
<keyword evidence="2 7" id="KW-0349">Heme</keyword>